<feature type="non-terminal residue" evidence="2">
    <location>
        <position position="94"/>
    </location>
</feature>
<dbReference type="InterPro" id="IPR016167">
    <property type="entry name" value="FAD-bd_PCMH_sub1"/>
</dbReference>
<dbReference type="GO" id="GO:0071949">
    <property type="term" value="F:FAD binding"/>
    <property type="evidence" value="ECO:0007669"/>
    <property type="project" value="InterPro"/>
</dbReference>
<dbReference type="PANTHER" id="PTHR42934:SF2">
    <property type="entry name" value="GLYCOLATE OXIDASE SUBUNIT GLCD"/>
    <property type="match status" value="1"/>
</dbReference>
<dbReference type="Gene3D" id="3.30.43.10">
    <property type="entry name" value="Uridine Diphospho-n-acetylenolpyruvylglucosamine Reductase, domain 2"/>
    <property type="match status" value="1"/>
</dbReference>
<dbReference type="Pfam" id="PF01565">
    <property type="entry name" value="FAD_binding_4"/>
    <property type="match status" value="1"/>
</dbReference>
<dbReference type="InterPro" id="IPR006094">
    <property type="entry name" value="Oxid_FAD_bind_N"/>
</dbReference>
<comment type="caution">
    <text evidence="2">The sequence shown here is derived from an EMBL/GenBank/DDBJ whole genome shotgun (WGS) entry which is preliminary data.</text>
</comment>
<proteinExistence type="predicted"/>
<gene>
    <name evidence="2" type="ORF">XD94_1606</name>
</gene>
<organism evidence="2 3">
    <name type="scientific">Mesotoga prima</name>
    <dbReference type="NCBI Taxonomy" id="1184387"/>
    <lineage>
        <taxon>Bacteria</taxon>
        <taxon>Thermotogati</taxon>
        <taxon>Thermotogota</taxon>
        <taxon>Thermotogae</taxon>
        <taxon>Kosmotogales</taxon>
        <taxon>Kosmotogaceae</taxon>
        <taxon>Mesotoga</taxon>
    </lineage>
</organism>
<reference evidence="3" key="1">
    <citation type="journal article" date="2015" name="MBio">
        <title>Genome-Resolved Metagenomic Analysis Reveals Roles for Candidate Phyla and Other Microbial Community Members in Biogeochemical Transformations in Oil Reservoirs.</title>
        <authorList>
            <person name="Hu P."/>
            <person name="Tom L."/>
            <person name="Singh A."/>
            <person name="Thomas B.C."/>
            <person name="Baker B.J."/>
            <person name="Piceno Y.M."/>
            <person name="Andersen G.L."/>
            <person name="Banfield J.F."/>
        </authorList>
    </citation>
    <scope>NUCLEOTIDE SEQUENCE [LARGE SCALE GENOMIC DNA]</scope>
</reference>
<feature type="domain" description="FAD-binding PCMH-type" evidence="1">
    <location>
        <begin position="40"/>
        <end position="94"/>
    </location>
</feature>
<dbReference type="EMBL" id="LGGP01000337">
    <property type="protein sequence ID" value="KUK78859.1"/>
    <property type="molecule type" value="Genomic_DNA"/>
</dbReference>
<evidence type="ECO:0000313" key="2">
    <source>
        <dbReference type="EMBL" id="KUK78859.1"/>
    </source>
</evidence>
<sequence length="94" mass="10432">MKYGQLNAHLIEELQRLLQIPVKYDEESLDRYSRDETAEVKAVRPEVITFPVSTAEVSKIMRFANEHMIPVTPRGAGTGLSGGAVPSFRGIVMS</sequence>
<dbReference type="PANTHER" id="PTHR42934">
    <property type="entry name" value="GLYCOLATE OXIDASE SUBUNIT GLCD"/>
    <property type="match status" value="1"/>
</dbReference>
<protein>
    <submittedName>
        <fullName evidence="2">FAD/FMN-dependent dehydrogenase</fullName>
    </submittedName>
</protein>
<dbReference type="PROSITE" id="PS51387">
    <property type="entry name" value="FAD_PCMH"/>
    <property type="match status" value="1"/>
</dbReference>
<dbReference type="InterPro" id="IPR051914">
    <property type="entry name" value="FAD-linked_OxidoTrans_Type4"/>
</dbReference>
<dbReference type="AlphaFoldDB" id="A0A101HL92"/>
<accession>A0A101HL92</accession>
<evidence type="ECO:0000259" key="1">
    <source>
        <dbReference type="PROSITE" id="PS51387"/>
    </source>
</evidence>
<name>A0A101HL92_9BACT</name>
<evidence type="ECO:0000313" key="3">
    <source>
        <dbReference type="Proteomes" id="UP000054092"/>
    </source>
</evidence>
<dbReference type="InterPro" id="IPR036318">
    <property type="entry name" value="FAD-bd_PCMH-like_sf"/>
</dbReference>
<dbReference type="InterPro" id="IPR016166">
    <property type="entry name" value="FAD-bd_PCMH"/>
</dbReference>
<dbReference type="SUPFAM" id="SSF56176">
    <property type="entry name" value="FAD-binding/transporter-associated domain-like"/>
    <property type="match status" value="1"/>
</dbReference>
<dbReference type="Proteomes" id="UP000054092">
    <property type="component" value="Unassembled WGS sequence"/>
</dbReference>